<accession>A0A067CDY7</accession>
<dbReference type="KEGG" id="spar:SPRG_20088"/>
<dbReference type="AlphaFoldDB" id="A0A067CDY7"/>
<dbReference type="VEuPathDB" id="FungiDB:SPRG_20088"/>
<organism evidence="1 2">
    <name type="scientific">Saprolegnia parasitica (strain CBS 223.65)</name>
    <dbReference type="NCBI Taxonomy" id="695850"/>
    <lineage>
        <taxon>Eukaryota</taxon>
        <taxon>Sar</taxon>
        <taxon>Stramenopiles</taxon>
        <taxon>Oomycota</taxon>
        <taxon>Saprolegniomycetes</taxon>
        <taxon>Saprolegniales</taxon>
        <taxon>Saprolegniaceae</taxon>
        <taxon>Saprolegnia</taxon>
    </lineage>
</organism>
<reference evidence="1 2" key="1">
    <citation type="journal article" date="2013" name="PLoS Genet.">
        <title>Distinctive expansion of potential virulence genes in the genome of the oomycete fish pathogen Saprolegnia parasitica.</title>
        <authorList>
            <person name="Jiang R.H."/>
            <person name="de Bruijn I."/>
            <person name="Haas B.J."/>
            <person name="Belmonte R."/>
            <person name="Lobach L."/>
            <person name="Christie J."/>
            <person name="van den Ackerveken G."/>
            <person name="Bottin A."/>
            <person name="Bulone V."/>
            <person name="Diaz-Moreno S.M."/>
            <person name="Dumas B."/>
            <person name="Fan L."/>
            <person name="Gaulin E."/>
            <person name="Govers F."/>
            <person name="Grenville-Briggs L.J."/>
            <person name="Horner N.R."/>
            <person name="Levin J.Z."/>
            <person name="Mammella M."/>
            <person name="Meijer H.J."/>
            <person name="Morris P."/>
            <person name="Nusbaum C."/>
            <person name="Oome S."/>
            <person name="Phillips A.J."/>
            <person name="van Rooyen D."/>
            <person name="Rzeszutek E."/>
            <person name="Saraiva M."/>
            <person name="Secombes C.J."/>
            <person name="Seidl M.F."/>
            <person name="Snel B."/>
            <person name="Stassen J.H."/>
            <person name="Sykes S."/>
            <person name="Tripathy S."/>
            <person name="van den Berg H."/>
            <person name="Vega-Arreguin J.C."/>
            <person name="Wawra S."/>
            <person name="Young S.K."/>
            <person name="Zeng Q."/>
            <person name="Dieguez-Uribeondo J."/>
            <person name="Russ C."/>
            <person name="Tyler B.M."/>
            <person name="van West P."/>
        </authorList>
    </citation>
    <scope>NUCLEOTIDE SEQUENCE [LARGE SCALE GENOMIC DNA]</scope>
    <source>
        <strain evidence="1 2">CBS 223.65</strain>
    </source>
</reference>
<protein>
    <submittedName>
        <fullName evidence="1">Uncharacterized protein</fullName>
    </submittedName>
</protein>
<evidence type="ECO:0000313" key="2">
    <source>
        <dbReference type="Proteomes" id="UP000030745"/>
    </source>
</evidence>
<keyword evidence="2" id="KW-1185">Reference proteome</keyword>
<gene>
    <name evidence="1" type="ORF">SPRG_20088</name>
</gene>
<dbReference type="EMBL" id="KK583208">
    <property type="protein sequence ID" value="KDO28984.1"/>
    <property type="molecule type" value="Genomic_DNA"/>
</dbReference>
<evidence type="ECO:0000313" key="1">
    <source>
        <dbReference type="EMBL" id="KDO28984.1"/>
    </source>
</evidence>
<dbReference type="OrthoDB" id="10629190at2759"/>
<name>A0A067CDY7_SAPPC</name>
<sequence length="117" mass="12771">MPQLVRLVLQLVGLEDAKWADDHVAFKVGLYRTPAALDSVASHISHEAFYSPVNIAAPATMQYNAAATCPATFVDLAIEWLTTSAYCATKHGLASMVQLFMVKNRATTQGLSRFIRS</sequence>
<dbReference type="Proteomes" id="UP000030745">
    <property type="component" value="Unassembled WGS sequence"/>
</dbReference>
<proteinExistence type="predicted"/>
<dbReference type="GeneID" id="24141318"/>
<dbReference type="RefSeq" id="XP_012200317.1">
    <property type="nucleotide sequence ID" value="XM_012344927.1"/>
</dbReference>